<dbReference type="PIRSF" id="PIRSF006577">
    <property type="entry name" value="UCP006577"/>
    <property type="match status" value="1"/>
</dbReference>
<dbReference type="Proteomes" id="UP000256864">
    <property type="component" value="Unassembled WGS sequence"/>
</dbReference>
<evidence type="ECO:0008006" key="3">
    <source>
        <dbReference type="Google" id="ProtNLM"/>
    </source>
</evidence>
<protein>
    <recommendedName>
        <fullName evidence="3">DUF1894 domain-containing protein</fullName>
    </recommendedName>
</protein>
<comment type="caution">
    <text evidence="1">The sequence shown here is derived from an EMBL/GenBank/DDBJ whole genome shotgun (WGS) entry which is preliminary data.</text>
</comment>
<dbReference type="GeneID" id="24853909"/>
<gene>
    <name evidence="1" type="ORF">C7452_0604</name>
</gene>
<reference evidence="1 2" key="1">
    <citation type="submission" date="2018-07" db="EMBL/GenBank/DDBJ databases">
        <title>Genomic Encyclopedia of Type Strains, Phase IV (KMG-IV): sequencing the most valuable type-strain genomes for metagenomic binning, comparative biology and taxonomic classification.</title>
        <authorList>
            <person name="Goeker M."/>
        </authorList>
    </citation>
    <scope>NUCLEOTIDE SEQUENCE [LARGE SCALE GENOMIC DNA]</scope>
    <source>
        <strain evidence="1 2">DSM 7466</strain>
    </source>
</reference>
<dbReference type="RefSeq" id="WP_048175488.1">
    <property type="nucleotide sequence ID" value="NZ_QREL01000001.1"/>
</dbReference>
<dbReference type="AlphaFoldDB" id="A0A371NDJ9"/>
<dbReference type="InterPro" id="IPR012031">
    <property type="entry name" value="MTH0776-like"/>
</dbReference>
<dbReference type="Pfam" id="PF08979">
    <property type="entry name" value="DUF1894"/>
    <property type="match status" value="1"/>
</dbReference>
<accession>A0A371NDJ9</accession>
<keyword evidence="2" id="KW-1185">Reference proteome</keyword>
<evidence type="ECO:0000313" key="1">
    <source>
        <dbReference type="EMBL" id="REE28587.1"/>
    </source>
</evidence>
<evidence type="ECO:0000313" key="2">
    <source>
        <dbReference type="Proteomes" id="UP000256864"/>
    </source>
</evidence>
<dbReference type="EMBL" id="QREL01000001">
    <property type="protein sequence ID" value="REE28587.1"/>
    <property type="molecule type" value="Genomic_DNA"/>
</dbReference>
<organism evidence="1 2">
    <name type="scientific">Methanothermobacter defluvii</name>
    <dbReference type="NCBI Taxonomy" id="49339"/>
    <lineage>
        <taxon>Archaea</taxon>
        <taxon>Methanobacteriati</taxon>
        <taxon>Methanobacteriota</taxon>
        <taxon>Methanomada group</taxon>
        <taxon>Methanobacteria</taxon>
        <taxon>Methanobacteriales</taxon>
        <taxon>Methanobacteriaceae</taxon>
        <taxon>Methanothermobacter</taxon>
    </lineage>
</organism>
<sequence>MTFCLETYLQQSGDYEIHMKRAGFRECAAMIEKKARRVVHIKPGEKILGARIIGIPPVPIGIDEERSTVMIPYTKPCYGTAVVELPVDPEEIERILEVAEP</sequence>
<proteinExistence type="predicted"/>
<name>A0A371NDJ9_9EURY</name>